<organism evidence="11 12">
    <name type="scientific">Scopulibacillus darangshiensis</name>
    <dbReference type="NCBI Taxonomy" id="442528"/>
    <lineage>
        <taxon>Bacteria</taxon>
        <taxon>Bacillati</taxon>
        <taxon>Bacillota</taxon>
        <taxon>Bacilli</taxon>
        <taxon>Bacillales</taxon>
        <taxon>Sporolactobacillaceae</taxon>
        <taxon>Scopulibacillus</taxon>
    </lineage>
</organism>
<dbReference type="PANTHER" id="PTHR38042">
    <property type="entry name" value="UROPORPHYRINOGEN-III SYNTHASE, CHLOROPLASTIC"/>
    <property type="match status" value="1"/>
</dbReference>
<dbReference type="InterPro" id="IPR003754">
    <property type="entry name" value="4pyrrol_synth_uPrphyn_synth"/>
</dbReference>
<comment type="caution">
    <text evidence="11">The sequence shown here is derived from an EMBL/GenBank/DDBJ whole genome shotgun (WGS) entry which is preliminary data.</text>
</comment>
<dbReference type="SUPFAM" id="SSF69618">
    <property type="entry name" value="HemD-like"/>
    <property type="match status" value="1"/>
</dbReference>
<dbReference type="GO" id="GO:0006780">
    <property type="term" value="P:uroporphyrinogen III biosynthetic process"/>
    <property type="evidence" value="ECO:0007669"/>
    <property type="project" value="UniProtKB-UniRule"/>
</dbReference>
<protein>
    <recommendedName>
        <fullName evidence="7 9">Uroporphyrinogen-III synthase</fullName>
        <ecNumber evidence="3 9">4.2.1.75</ecNumber>
    </recommendedName>
</protein>
<evidence type="ECO:0000256" key="4">
    <source>
        <dbReference type="ARBA" id="ARBA00023239"/>
    </source>
</evidence>
<feature type="domain" description="Tetrapyrrole biosynthesis uroporphyrinogen III synthase" evidence="10">
    <location>
        <begin position="22"/>
        <end position="248"/>
    </location>
</feature>
<dbReference type="Pfam" id="PF02602">
    <property type="entry name" value="HEM4"/>
    <property type="match status" value="1"/>
</dbReference>
<evidence type="ECO:0000259" key="10">
    <source>
        <dbReference type="Pfam" id="PF02602"/>
    </source>
</evidence>
<comment type="catalytic activity">
    <reaction evidence="8 9">
        <text>hydroxymethylbilane = uroporphyrinogen III + H2O</text>
        <dbReference type="Rhea" id="RHEA:18965"/>
        <dbReference type="ChEBI" id="CHEBI:15377"/>
        <dbReference type="ChEBI" id="CHEBI:57308"/>
        <dbReference type="ChEBI" id="CHEBI:57845"/>
        <dbReference type="EC" id="4.2.1.75"/>
    </reaction>
</comment>
<evidence type="ECO:0000256" key="9">
    <source>
        <dbReference type="RuleBase" id="RU366031"/>
    </source>
</evidence>
<evidence type="ECO:0000313" key="11">
    <source>
        <dbReference type="EMBL" id="TCP32223.1"/>
    </source>
</evidence>
<dbReference type="Gene3D" id="3.40.50.10090">
    <property type="match status" value="2"/>
</dbReference>
<evidence type="ECO:0000256" key="3">
    <source>
        <dbReference type="ARBA" id="ARBA00013109"/>
    </source>
</evidence>
<proteinExistence type="inferred from homology"/>
<sequence length="257" mass="28791">MTQVLKGKRIMITRNARQSRDMEQMILDYGGEPVQVPLMTYEPVLFDKNDKCQLLNDIKSSDWLVFTSGNTVKFFFDLVDPQKDLHQVKIAAVGVKTKAVLETYDLKVDFVPNTFTADALADIFCKDGSKRGSVFIPMGQLAKAKLKSQLTEAGFKVKTKVVYNTMINKASQQLLTDLVFGDKIDVITFASPSAVTFFTELLKGYDYHNLLRNKVIACIGAVTAEQAASYGFRPSVVPEHYTGKELIQAVAKFYMEE</sequence>
<reference evidence="11 12" key="1">
    <citation type="submission" date="2019-03" db="EMBL/GenBank/DDBJ databases">
        <title>Genomic Encyclopedia of Type Strains, Phase IV (KMG-IV): sequencing the most valuable type-strain genomes for metagenomic binning, comparative biology and taxonomic classification.</title>
        <authorList>
            <person name="Goeker M."/>
        </authorList>
    </citation>
    <scope>NUCLEOTIDE SEQUENCE [LARGE SCALE GENOMIC DNA]</scope>
    <source>
        <strain evidence="11 12">DSM 19377</strain>
    </source>
</reference>
<evidence type="ECO:0000256" key="1">
    <source>
        <dbReference type="ARBA" id="ARBA00004772"/>
    </source>
</evidence>
<dbReference type="CDD" id="cd06578">
    <property type="entry name" value="HemD"/>
    <property type="match status" value="1"/>
</dbReference>
<accession>A0A4R2PAV5</accession>
<dbReference type="EC" id="4.2.1.75" evidence="3 9"/>
<evidence type="ECO:0000313" key="12">
    <source>
        <dbReference type="Proteomes" id="UP000295416"/>
    </source>
</evidence>
<comment type="pathway">
    <text evidence="1 9">Porphyrin-containing compound metabolism; protoporphyrin-IX biosynthesis; coproporphyrinogen-III from 5-aminolevulinate: step 3/4.</text>
</comment>
<name>A0A4R2PAV5_9BACL</name>
<dbReference type="UniPathway" id="UPA00251">
    <property type="reaction ID" value="UER00320"/>
</dbReference>
<dbReference type="PANTHER" id="PTHR38042:SF1">
    <property type="entry name" value="UROPORPHYRINOGEN-III SYNTHASE, CHLOROPLASTIC"/>
    <property type="match status" value="1"/>
</dbReference>
<evidence type="ECO:0000256" key="7">
    <source>
        <dbReference type="ARBA" id="ARBA00040167"/>
    </source>
</evidence>
<dbReference type="AlphaFoldDB" id="A0A4R2PAV5"/>
<dbReference type="GO" id="GO:0004852">
    <property type="term" value="F:uroporphyrinogen-III synthase activity"/>
    <property type="evidence" value="ECO:0007669"/>
    <property type="project" value="UniProtKB-UniRule"/>
</dbReference>
<comment type="function">
    <text evidence="6 9">Catalyzes cyclization of the linear tetrapyrrole, hydroxymethylbilane, to the macrocyclic uroporphyrinogen III.</text>
</comment>
<dbReference type="InterPro" id="IPR039793">
    <property type="entry name" value="UROS/Hem4"/>
</dbReference>
<keyword evidence="4 9" id="KW-0456">Lyase</keyword>
<dbReference type="EMBL" id="SLXK01000001">
    <property type="protein sequence ID" value="TCP32223.1"/>
    <property type="molecule type" value="Genomic_DNA"/>
</dbReference>
<comment type="similarity">
    <text evidence="2 9">Belongs to the uroporphyrinogen-III synthase family.</text>
</comment>
<keyword evidence="5 9" id="KW-0627">Porphyrin biosynthesis</keyword>
<keyword evidence="12" id="KW-1185">Reference proteome</keyword>
<dbReference type="Proteomes" id="UP000295416">
    <property type="component" value="Unassembled WGS sequence"/>
</dbReference>
<evidence type="ECO:0000256" key="2">
    <source>
        <dbReference type="ARBA" id="ARBA00008133"/>
    </source>
</evidence>
<gene>
    <name evidence="11" type="ORF">EV207_101201</name>
</gene>
<evidence type="ECO:0000256" key="6">
    <source>
        <dbReference type="ARBA" id="ARBA00037589"/>
    </source>
</evidence>
<evidence type="ECO:0000256" key="8">
    <source>
        <dbReference type="ARBA" id="ARBA00048617"/>
    </source>
</evidence>
<dbReference type="InterPro" id="IPR036108">
    <property type="entry name" value="4pyrrol_syn_uPrphyn_synt_sf"/>
</dbReference>
<dbReference type="GO" id="GO:0006782">
    <property type="term" value="P:protoporphyrinogen IX biosynthetic process"/>
    <property type="evidence" value="ECO:0007669"/>
    <property type="project" value="UniProtKB-UniRule"/>
</dbReference>
<evidence type="ECO:0000256" key="5">
    <source>
        <dbReference type="ARBA" id="ARBA00023244"/>
    </source>
</evidence>